<evidence type="ECO:0000256" key="2">
    <source>
        <dbReference type="ARBA" id="ARBA00023242"/>
    </source>
</evidence>
<organism evidence="5 6">
    <name type="scientific">Perca flavescens</name>
    <name type="common">American yellow perch</name>
    <name type="synonym">Morone flavescens</name>
    <dbReference type="NCBI Taxonomy" id="8167"/>
    <lineage>
        <taxon>Eukaryota</taxon>
        <taxon>Metazoa</taxon>
        <taxon>Chordata</taxon>
        <taxon>Craniata</taxon>
        <taxon>Vertebrata</taxon>
        <taxon>Euteleostomi</taxon>
        <taxon>Actinopterygii</taxon>
        <taxon>Neopterygii</taxon>
        <taxon>Teleostei</taxon>
        <taxon>Neoteleostei</taxon>
        <taxon>Acanthomorphata</taxon>
        <taxon>Eupercaria</taxon>
        <taxon>Perciformes</taxon>
        <taxon>Percoidei</taxon>
        <taxon>Percidae</taxon>
        <taxon>Percinae</taxon>
        <taxon>Perca</taxon>
    </lineage>
</organism>
<reference evidence="5 6" key="1">
    <citation type="submission" date="2019-01" db="EMBL/GenBank/DDBJ databases">
        <title>A chromosome-scale genome assembly of the yellow perch, Perca flavescens.</title>
        <authorList>
            <person name="Feron R."/>
            <person name="Morvezen R."/>
            <person name="Bestin A."/>
            <person name="Haffray P."/>
            <person name="Klopp C."/>
            <person name="Zahm M."/>
            <person name="Cabau C."/>
            <person name="Roques C."/>
            <person name="Donnadieu C."/>
            <person name="Bouchez O."/>
            <person name="Christie M."/>
            <person name="Larson W."/>
            <person name="Guiguen Y."/>
        </authorList>
    </citation>
    <scope>NUCLEOTIDE SEQUENCE [LARGE SCALE GENOMIC DNA]</scope>
    <source>
        <strain evidence="5">YP-PL-M2</strain>
        <tissue evidence="5">Blood</tissue>
    </source>
</reference>
<dbReference type="STRING" id="8167.A0A484CKY3"/>
<proteinExistence type="predicted"/>
<feature type="compositionally biased region" description="Pro residues" evidence="3">
    <location>
        <begin position="193"/>
        <end position="212"/>
    </location>
</feature>
<dbReference type="GO" id="GO:0005681">
    <property type="term" value="C:spliceosomal complex"/>
    <property type="evidence" value="ECO:0007669"/>
    <property type="project" value="TreeGrafter"/>
</dbReference>
<evidence type="ECO:0000259" key="4">
    <source>
        <dbReference type="Pfam" id="PF09429"/>
    </source>
</evidence>
<feature type="region of interest" description="Disordered" evidence="3">
    <location>
        <begin position="1"/>
        <end position="37"/>
    </location>
</feature>
<feature type="compositionally biased region" description="Low complexity" evidence="3">
    <location>
        <begin position="557"/>
        <end position="567"/>
    </location>
</feature>
<dbReference type="AlphaFoldDB" id="A0A484CKY3"/>
<comment type="subcellular location">
    <subcellularLocation>
        <location evidence="1">Nucleus</location>
    </subcellularLocation>
</comment>
<dbReference type="PANTHER" id="PTHR13361">
    <property type="entry name" value="WW DOMAIN-BINDING PROTEIN 11"/>
    <property type="match status" value="1"/>
</dbReference>
<dbReference type="GO" id="GO:0006396">
    <property type="term" value="P:RNA processing"/>
    <property type="evidence" value="ECO:0007669"/>
    <property type="project" value="InterPro"/>
</dbReference>
<feature type="region of interest" description="Disordered" evidence="3">
    <location>
        <begin position="159"/>
        <end position="572"/>
    </location>
</feature>
<feature type="compositionally biased region" description="Polar residues" evidence="3">
    <location>
        <begin position="1"/>
        <end position="11"/>
    </location>
</feature>
<evidence type="ECO:0000256" key="1">
    <source>
        <dbReference type="ARBA" id="ARBA00004123"/>
    </source>
</evidence>
<dbReference type="Pfam" id="PF09429">
    <property type="entry name" value="Wbp11"/>
    <property type="match status" value="1"/>
</dbReference>
<dbReference type="InterPro" id="IPR019007">
    <property type="entry name" value="Wbp11/ELF5/Saf1_N"/>
</dbReference>
<dbReference type="Proteomes" id="UP000295070">
    <property type="component" value="Chromosome 15"/>
</dbReference>
<keyword evidence="6" id="KW-1185">Reference proteome</keyword>
<feature type="compositionally biased region" description="Basic and acidic residues" evidence="3">
    <location>
        <begin position="282"/>
        <end position="308"/>
    </location>
</feature>
<evidence type="ECO:0000313" key="6">
    <source>
        <dbReference type="Proteomes" id="UP000295070"/>
    </source>
</evidence>
<dbReference type="EMBL" id="SCKG01000015">
    <property type="protein sequence ID" value="TDH02578.1"/>
    <property type="molecule type" value="Genomic_DNA"/>
</dbReference>
<feature type="compositionally biased region" description="Acidic residues" evidence="3">
    <location>
        <begin position="355"/>
        <end position="375"/>
    </location>
</feature>
<keyword evidence="2" id="KW-0539">Nucleus</keyword>
<feature type="domain" description="Wbp11/ELF5/Saf1 N-terminal" evidence="4">
    <location>
        <begin position="12"/>
        <end position="93"/>
    </location>
</feature>
<feature type="compositionally biased region" description="Basic and acidic residues" evidence="3">
    <location>
        <begin position="492"/>
        <end position="502"/>
    </location>
</feature>
<feature type="region of interest" description="Disordered" evidence="3">
    <location>
        <begin position="629"/>
        <end position="665"/>
    </location>
</feature>
<feature type="compositionally biased region" description="Gly residues" evidence="3">
    <location>
        <begin position="646"/>
        <end position="662"/>
    </location>
</feature>
<evidence type="ECO:0000313" key="5">
    <source>
        <dbReference type="EMBL" id="TDH02578.1"/>
    </source>
</evidence>
<feature type="compositionally biased region" description="Polar residues" evidence="3">
    <location>
        <begin position="523"/>
        <end position="533"/>
    </location>
</feature>
<accession>A0A484CKY3</accession>
<comment type="caution">
    <text evidence="5">The sequence shown here is derived from an EMBL/GenBank/DDBJ whole genome shotgun (WGS) entry which is preliminary data.</text>
</comment>
<sequence>MGRRSTSSTKSGKFMNPTDQARKEARKRELKKNKKQRMMVRAAVLKMKDPRQIIRDMEKLDEMEFNPVQQPLLNEKVLRDKRKKLRETFERIVRLYERENPDTYKELRKLELDYETKRGQLALYFDSVKNAESVEVDSIPLPDMPHAPSNIHIQDIPLPGAQPPSILKKNTSFGKGPLLASSGPVLPTVPAVPRLPPGKKPPGPPPGPPPPQVLALYGILARRAHSMDTEPSIPGLDKDSAMKLGRDRDSGSESDRDRDDLDDDESDSEEDSEEERDEGGDGDQRMSVDRQDDEREREEERDRNERNAGRSVRFADMPPEAPRDGKRKKKRVVKKTKAITPLQAMMLRMAGQSIPEDEEEEEVEEEYTDESDSSDIEDRGPPGENQPHLMANQRLPPPAGPGGQQGPPHLQGPPMTGPPPLGPPPAPPMRPPGPPSGPPPGPPPGAPPFLRPPGMPGGMRGPMPRLLPPGPPPGRPPGPHQAPLLASRQAPHHGDPLPDFHPQHHQVFPLLPQEQEGPHRQKGSGSNQDGPQSNMPPPAMPMSMRQGVMQMPPPPGTAAASSGGNPPSHHHAATIEKRPNITSVAAAGGGLAAGAGSGGATISAKPQIINPKTEVTRFVPTALRVRRDKGGAMPGAAPGPMEKGRGGVGGRRGDEGMGGGQGQKQQSAAYPMGLVHQTQMGAVSQPNMKTKDQMYEAFMREMEGLL</sequence>
<gene>
    <name evidence="5" type="ORF">EPR50_G00154060</name>
</gene>
<feature type="compositionally biased region" description="Pro residues" evidence="3">
    <location>
        <begin position="465"/>
        <end position="480"/>
    </location>
</feature>
<feature type="compositionally biased region" description="Acidic residues" evidence="3">
    <location>
        <begin position="260"/>
        <end position="281"/>
    </location>
</feature>
<feature type="compositionally biased region" description="Basic residues" evidence="3">
    <location>
        <begin position="325"/>
        <end position="337"/>
    </location>
</feature>
<dbReference type="PANTHER" id="PTHR13361:SF1">
    <property type="entry name" value="WW DOMAIN-BINDING PROTEIN 11"/>
    <property type="match status" value="1"/>
</dbReference>
<evidence type="ECO:0000256" key="3">
    <source>
        <dbReference type="SAM" id="MobiDB-lite"/>
    </source>
</evidence>
<feature type="compositionally biased region" description="Pro residues" evidence="3">
    <location>
        <begin position="415"/>
        <end position="455"/>
    </location>
</feature>
<name>A0A484CKY3_PERFV</name>
<protein>
    <recommendedName>
        <fullName evidence="4">Wbp11/ELF5/Saf1 N-terminal domain-containing protein</fullName>
    </recommendedName>
</protein>
<feature type="compositionally biased region" description="Basic residues" evidence="3">
    <location>
        <begin position="28"/>
        <end position="37"/>
    </location>
</feature>
<feature type="compositionally biased region" description="Basic and acidic residues" evidence="3">
    <location>
        <begin position="236"/>
        <end position="259"/>
    </location>
</feature>